<gene>
    <name evidence="1" type="ORF">FNW21_16015</name>
</gene>
<dbReference type="AlphaFoldDB" id="A0A553DN12"/>
<name>A0A553DN12_9FLAO</name>
<accession>A0A553DN12</accession>
<reference evidence="1 2" key="1">
    <citation type="submission" date="2019-07" db="EMBL/GenBank/DDBJ databases">
        <title>Novel species of Flavobacterium.</title>
        <authorList>
            <person name="Liu Q."/>
            <person name="Xin Y.-H."/>
        </authorList>
    </citation>
    <scope>NUCLEOTIDE SEQUENCE [LARGE SCALE GENOMIC DNA]</scope>
    <source>
        <strain evidence="1 2">LB1R34</strain>
    </source>
</reference>
<proteinExistence type="predicted"/>
<evidence type="ECO:0000313" key="1">
    <source>
        <dbReference type="EMBL" id="TRX34085.1"/>
    </source>
</evidence>
<dbReference type="RefSeq" id="WP_144257754.1">
    <property type="nucleotide sequence ID" value="NZ_VJZT01000044.1"/>
</dbReference>
<dbReference type="OrthoDB" id="887030at2"/>
<comment type="caution">
    <text evidence="1">The sequence shown here is derived from an EMBL/GenBank/DDBJ whole genome shotgun (WGS) entry which is preliminary data.</text>
</comment>
<evidence type="ECO:0008006" key="3">
    <source>
        <dbReference type="Google" id="ProtNLM"/>
    </source>
</evidence>
<dbReference type="Proteomes" id="UP000316371">
    <property type="component" value="Unassembled WGS sequence"/>
</dbReference>
<protein>
    <recommendedName>
        <fullName evidence="3">Lipoprotein</fullName>
    </recommendedName>
</protein>
<evidence type="ECO:0000313" key="2">
    <source>
        <dbReference type="Proteomes" id="UP000316371"/>
    </source>
</evidence>
<keyword evidence="2" id="KW-1185">Reference proteome</keyword>
<sequence length="146" mass="17198">MRNYFNITIVFFSLISCNKIENSETLDKKDIEYIKSLKLLENDETIYGFYSEYKNSVAGNFFTNRRIASYWIDERNSKRNKVKFAYYSEIIKIDTIYNAGVTYSPYMLVTKDNDSIFKVSVDGKKEEIKAFFEGALSEWKKKKSSL</sequence>
<organism evidence="1 2">
    <name type="scientific">Flavobacterium restrictum</name>
    <dbReference type="NCBI Taxonomy" id="2594428"/>
    <lineage>
        <taxon>Bacteria</taxon>
        <taxon>Pseudomonadati</taxon>
        <taxon>Bacteroidota</taxon>
        <taxon>Flavobacteriia</taxon>
        <taxon>Flavobacteriales</taxon>
        <taxon>Flavobacteriaceae</taxon>
        <taxon>Flavobacterium</taxon>
    </lineage>
</organism>
<dbReference type="EMBL" id="VJZT01000044">
    <property type="protein sequence ID" value="TRX34085.1"/>
    <property type="molecule type" value="Genomic_DNA"/>
</dbReference>
<dbReference type="PROSITE" id="PS51257">
    <property type="entry name" value="PROKAR_LIPOPROTEIN"/>
    <property type="match status" value="1"/>
</dbReference>